<proteinExistence type="predicted"/>
<evidence type="ECO:0000313" key="2">
    <source>
        <dbReference type="Proteomes" id="UP001203036"/>
    </source>
</evidence>
<organism evidence="1 2">
    <name type="scientific">Lutimaribacter degradans</name>
    <dbReference type="NCBI Taxonomy" id="2945989"/>
    <lineage>
        <taxon>Bacteria</taxon>
        <taxon>Pseudomonadati</taxon>
        <taxon>Pseudomonadota</taxon>
        <taxon>Alphaproteobacteria</taxon>
        <taxon>Rhodobacterales</taxon>
        <taxon>Roseobacteraceae</taxon>
        <taxon>Lutimaribacter</taxon>
    </lineage>
</organism>
<evidence type="ECO:0000313" key="1">
    <source>
        <dbReference type="EMBL" id="MCM2561987.1"/>
    </source>
</evidence>
<keyword evidence="1" id="KW-0378">Hydrolase</keyword>
<accession>A0ACC5ZV90</accession>
<name>A0ACC5ZV90_9RHOB</name>
<reference evidence="1" key="1">
    <citation type="submission" date="2022-06" db="EMBL/GenBank/DDBJ databases">
        <title>Lutimaribacter sp. EGI FJ00013, a novel bacterium isolated from a salt lake sediment enrichment.</title>
        <authorList>
            <person name="Gao L."/>
            <person name="Fang B.-Z."/>
            <person name="Li W.-J."/>
        </authorList>
    </citation>
    <scope>NUCLEOTIDE SEQUENCE</scope>
    <source>
        <strain evidence="1">EGI FJ00013</strain>
    </source>
</reference>
<dbReference type="Proteomes" id="UP001203036">
    <property type="component" value="Unassembled WGS sequence"/>
</dbReference>
<dbReference type="EMBL" id="JAMQGO010000003">
    <property type="protein sequence ID" value="MCM2561987.1"/>
    <property type="molecule type" value="Genomic_DNA"/>
</dbReference>
<keyword evidence="2" id="KW-1185">Reference proteome</keyword>
<gene>
    <name evidence="1" type="ORF">M8744_07510</name>
</gene>
<comment type="caution">
    <text evidence="1">The sequence shown here is derived from an EMBL/GenBank/DDBJ whole genome shotgun (WGS) entry which is preliminary data.</text>
</comment>
<sequence length="344" mass="37924">MIVPHALEIGKVRDVHIATTRAVAENGWFGRERSKQLSFTTLSVSVPPNRDPGKLQPGFNNPNPLREFTIAARNDARTEAVFIDRIQDELRKRPPNEREITLFVHGYNNSFLEGAYRMAQLYHDLDLPGVPVHYSWPSAANPLGYTYDRDSVLFSRDGLEDVLRQLHRAGSRRIILVGHSLGTMLVMETLRQIEISDPGWADNALGGVVLISPDLDVELFEMQASRIATLPEPFAIFVNARDRALALSARLNGRTERLGNLTNPEALAELPVTLVDVTAFGEGGLQHFTLGSSPLLLQILGQSAELDATFQGDRAGRTGLLPGTALTVKNATQLILSPQILLRN</sequence>
<protein>
    <submittedName>
        <fullName evidence="1">Alpha/beta fold hydrolase</fullName>
    </submittedName>
</protein>